<organism evidence="2 3">
    <name type="scientific">Mycena venus</name>
    <dbReference type="NCBI Taxonomy" id="2733690"/>
    <lineage>
        <taxon>Eukaryota</taxon>
        <taxon>Fungi</taxon>
        <taxon>Dikarya</taxon>
        <taxon>Basidiomycota</taxon>
        <taxon>Agaricomycotina</taxon>
        <taxon>Agaricomycetes</taxon>
        <taxon>Agaricomycetidae</taxon>
        <taxon>Agaricales</taxon>
        <taxon>Marasmiineae</taxon>
        <taxon>Mycenaceae</taxon>
        <taxon>Mycena</taxon>
    </lineage>
</organism>
<evidence type="ECO:0000313" key="2">
    <source>
        <dbReference type="EMBL" id="KAF7328558.1"/>
    </source>
</evidence>
<gene>
    <name evidence="2" type="ORF">MVEN_02543500</name>
</gene>
<evidence type="ECO:0000313" key="3">
    <source>
        <dbReference type="Proteomes" id="UP000620124"/>
    </source>
</evidence>
<keyword evidence="1" id="KW-0732">Signal</keyword>
<accession>A0A8H6TZW8</accession>
<keyword evidence="3" id="KW-1185">Reference proteome</keyword>
<proteinExistence type="predicted"/>
<feature type="signal peptide" evidence="1">
    <location>
        <begin position="1"/>
        <end position="20"/>
    </location>
</feature>
<dbReference type="EMBL" id="JACAZI010000035">
    <property type="protein sequence ID" value="KAF7328558.1"/>
    <property type="molecule type" value="Genomic_DNA"/>
</dbReference>
<dbReference type="Proteomes" id="UP000620124">
    <property type="component" value="Unassembled WGS sequence"/>
</dbReference>
<comment type="caution">
    <text evidence="2">The sequence shown here is derived from an EMBL/GenBank/DDBJ whole genome shotgun (WGS) entry which is preliminary data.</text>
</comment>
<protein>
    <submittedName>
        <fullName evidence="2">Uncharacterized protein</fullName>
    </submittedName>
</protein>
<reference evidence="2" key="1">
    <citation type="submission" date="2020-05" db="EMBL/GenBank/DDBJ databases">
        <title>Mycena genomes resolve the evolution of fungal bioluminescence.</title>
        <authorList>
            <person name="Tsai I.J."/>
        </authorList>
    </citation>
    <scope>NUCLEOTIDE SEQUENCE</scope>
    <source>
        <strain evidence="2">CCC161011</strain>
    </source>
</reference>
<feature type="chain" id="PRO_5034334295" evidence="1">
    <location>
        <begin position="21"/>
        <end position="112"/>
    </location>
</feature>
<evidence type="ECO:0000256" key="1">
    <source>
        <dbReference type="SAM" id="SignalP"/>
    </source>
</evidence>
<sequence length="112" mass="11996">MLSTTLPLGLWLLGSTGSCSEQSLRGDLPSQIWLDLQSLGVGCKAGLHGKNICDPIHSSAVILALCDSADAACIISAVSENMRQTAFGDITLEINDNCRPEWFALRSESKPY</sequence>
<dbReference type="AlphaFoldDB" id="A0A8H6TZW8"/>
<name>A0A8H6TZW8_9AGAR</name>
<dbReference type="OrthoDB" id="3098614at2759"/>